<evidence type="ECO:0000256" key="1">
    <source>
        <dbReference type="SAM" id="Coils"/>
    </source>
</evidence>
<evidence type="ECO:0000256" key="2">
    <source>
        <dbReference type="SAM" id="MobiDB-lite"/>
    </source>
</evidence>
<keyword evidence="4" id="KW-1185">Reference proteome</keyword>
<feature type="coiled-coil region" evidence="1">
    <location>
        <begin position="282"/>
        <end position="314"/>
    </location>
</feature>
<feature type="region of interest" description="Disordered" evidence="2">
    <location>
        <begin position="423"/>
        <end position="442"/>
    </location>
</feature>
<feature type="compositionally biased region" description="Basic residues" evidence="2">
    <location>
        <begin position="1348"/>
        <end position="1357"/>
    </location>
</feature>
<reference evidence="3 4" key="1">
    <citation type="journal article" date="2015" name="Sci. Rep.">
        <title>Genome of the facultative scuticociliatosis pathogen Pseudocohnilembus persalinus provides insight into its virulence through horizontal gene transfer.</title>
        <authorList>
            <person name="Xiong J."/>
            <person name="Wang G."/>
            <person name="Cheng J."/>
            <person name="Tian M."/>
            <person name="Pan X."/>
            <person name="Warren A."/>
            <person name="Jiang C."/>
            <person name="Yuan D."/>
            <person name="Miao W."/>
        </authorList>
    </citation>
    <scope>NUCLEOTIDE SEQUENCE [LARGE SCALE GENOMIC DNA]</scope>
    <source>
        <strain evidence="3">36N120E</strain>
    </source>
</reference>
<feature type="compositionally biased region" description="Polar residues" evidence="2">
    <location>
        <begin position="827"/>
        <end position="839"/>
    </location>
</feature>
<evidence type="ECO:0000313" key="4">
    <source>
        <dbReference type="Proteomes" id="UP000054937"/>
    </source>
</evidence>
<feature type="region of interest" description="Disordered" evidence="2">
    <location>
        <begin position="185"/>
        <end position="223"/>
    </location>
</feature>
<feature type="compositionally biased region" description="Polar residues" evidence="2">
    <location>
        <begin position="521"/>
        <end position="543"/>
    </location>
</feature>
<feature type="region of interest" description="Disordered" evidence="2">
    <location>
        <begin position="1252"/>
        <end position="1281"/>
    </location>
</feature>
<keyword evidence="1" id="KW-0175">Coiled coil</keyword>
<feature type="compositionally biased region" description="Polar residues" evidence="2">
    <location>
        <begin position="712"/>
        <end position="750"/>
    </location>
</feature>
<accession>A0A0V0QJC3</accession>
<sequence>MSRDSVDENVKKLDQQISEMFSRFEKQSSIINKKSDQILKNSCEQEQNQAEIQKDKIQEKQEQFNKQQQQNQFQFLNIQEQNIKNKTDNVGLSVQEQVSDQEIQNQLKKRYDSIQSNTSFNSNNQQEDFYEGINKIVEQIFKTSNNQDIIKGSLSDLENEITKNSQQINQSLLDSIRGKIRQDSCNNQQNQDLAEQKENKSLTQTIKQDKNTQQEIQDNDENNKTIENQFQQSITNDQNNRDYILPINNKNQLIQKQDIKIIQVFSEKSNQNLNKSNQDIIIQNYENLIEQFKQSQTNEQIQNIEEQKNIQQNSGKSIDQDINMQEQTEELDQIVLKYDNSPEQKNQDNSQHNESANQSLFNDQQQQRENNQKQQNEKNLKQQRNIICHDQIQKNENLQSRENEKQQRIKQIENILDLLKKGQNSIHSSQQQQCHSQNSQYSNQKFQEISLKNSLIQIQSEPENNYNFQQQHEQQEQENQKKCQQSQFLNDLFASFGVNQNQVKFAEQLKQLNQEFKESQKLSVKQNTEATNTSQENLQKDQSFQNDKYEQEKNNNNKNQLNQICSEQDSNLDSNQLKNKILEGENLTEQEQLDHQRFMQQLQEEYIQITKNSTNLSDKSDNNQHSISNKQNLNEQQQQLQQQDEEENEQNIQQSFNEGKSNFRNKNKDTYQNKQQVDDLFNNLYKDAQRRQEQKQLREQLKKEEQELKENLNINNEGTGQPSPQNVYRSLSNNNPEKSSQIYTSTPQSIVNQTLHKKSQDIGFFKRKSKSPNLREYLQKNYRSKSNYSNQPQIQKKQSSPQIDSQLKNEMSQENKKYNINDDNGDLGQTNNQKQNIDQYSFNTPNKQQQQQTQKSFNSVANQKKQNFIYTNQKSLKQNFTTFKAQNNNNNRINTKQNNQIHYEKSSKSPISNIKNQYLQKSYSYINSSTPKRVQNENSQNFNYENKQEKQTSQKTTEYGSHIQNQKSYVKITPSKQKFQSQVAKIQGKVPEFQYFKKNSYSQATFANHKTQKQRINKSQNIQKDVYLQNKKQMDSIKFANNSPLKQNSQDNNNNLSIQYCFTEPEENQGISQNQTEQFFNLNSSDLYLIQKEKQQSSQNLINKIQENAKYNDISMEINCISQNFNQNSSDFSAQKQNDKGKISESKKQEYIEFKPKNVFSKNKYQNSFNENLPEKKNDITELSYNSQVDNLSSNNNILQYKKQGIEEKEIEDKKKIQDSSQDNTTKQIDMQEFMGYLQENQDFLQFMMQKYQEDKQKKQQKQQQEKQNSHQNQSTQEDDDSYFDKEEQFVDNQYQQEEIKEQNNLHTDDIQNLAEKNKDLYHQSEPDSPYLDYNKNAAEFQTELKNKSKNKKKRGIIQKMRSQNLRQNKKNTISIDELIRSGKGGKYSEQMKLFEEFQELNKRVNLKNYINFQMPFGGKNENNNSQVWVDKYLAQYEKFIHELKKKMQESAQIQYELEEENYNLQYQISDIQSRSEMQQQKMNSLKLLAEDMKKVQEEIINQKKVCQDCFKKKDRIINLKNDIGEQKKKVIERDNIIENKVNIIENKEKEIENLNNVIQDLKQSLQILKEDMITLKSDQKEKDQLHQSEISNFKQSLNIKQEKIEDQQNDIQTQKNDLQNKNEQIKLLKTEKLNQNQEIKQLQEKIVQIERNSLDEKGKFIQQIKNLKNANEQFKLQIEQRDQQIKELMLQTEELNQKILDLEEKLQENQQLVKDFENIIDQNEQKITQQEQQIKEQIVNIQDLQELNQQLNEKEQKLQDQLENYDSQNYKEKEDYGNEIQRNIMIPLQAYEKGFRDYKEFKKIIQEIKNIKLDFNLSVFNLLSQKLKASSKLLSPQQLDELFETIFLSDFEESLIQQIFDNTLYTTQGQLQNWVCQQQKQERQKIIRLISQNLPSHETKSLKKIVKNCFGNLITQKEQQKMIKDLQSLFTPWNPIIGSIHNMSNILFIIDIADNLDDLVETKN</sequence>
<name>A0A0V0QJC3_PSEPJ</name>
<feature type="compositionally biased region" description="Polar residues" evidence="2">
    <location>
        <begin position="1361"/>
        <end position="1370"/>
    </location>
</feature>
<protein>
    <submittedName>
        <fullName evidence="3">Uncharacterized protein</fullName>
    </submittedName>
</protein>
<gene>
    <name evidence="3" type="ORF">PPERSA_09962</name>
</gene>
<feature type="region of interest" description="Disordered" evidence="2">
    <location>
        <begin position="1345"/>
        <end position="1370"/>
    </location>
</feature>
<feature type="region of interest" description="Disordered" evidence="2">
    <location>
        <begin position="632"/>
        <end position="652"/>
    </location>
</feature>
<feature type="coiled-coil region" evidence="1">
    <location>
        <begin position="1538"/>
        <end position="1772"/>
    </location>
</feature>
<proteinExistence type="predicted"/>
<evidence type="ECO:0000313" key="3">
    <source>
        <dbReference type="EMBL" id="KRX02345.1"/>
    </source>
</evidence>
<feature type="compositionally biased region" description="Low complexity" evidence="2">
    <location>
        <begin position="791"/>
        <end position="803"/>
    </location>
</feature>
<feature type="coiled-coil region" evidence="1">
    <location>
        <begin position="1441"/>
        <end position="1506"/>
    </location>
</feature>
<comment type="caution">
    <text evidence="3">The sequence shown here is derived from an EMBL/GenBank/DDBJ whole genome shotgun (WGS) entry which is preliminary data.</text>
</comment>
<feature type="region of interest" description="Disordered" evidence="2">
    <location>
        <begin position="942"/>
        <end position="961"/>
    </location>
</feature>
<feature type="region of interest" description="Disordered" evidence="2">
    <location>
        <begin position="711"/>
        <end position="750"/>
    </location>
</feature>
<feature type="coiled-coil region" evidence="1">
    <location>
        <begin position="357"/>
        <end position="415"/>
    </location>
</feature>
<feature type="region of interest" description="Disordered" evidence="2">
    <location>
        <begin position="520"/>
        <end position="543"/>
    </location>
</feature>
<dbReference type="InParanoid" id="A0A0V0QJC3"/>
<feature type="region of interest" description="Disordered" evidence="2">
    <location>
        <begin position="782"/>
        <end position="839"/>
    </location>
</feature>
<feature type="coiled-coil region" evidence="1">
    <location>
        <begin position="40"/>
        <end position="86"/>
    </location>
</feature>
<feature type="compositionally biased region" description="Low complexity" evidence="2">
    <location>
        <begin position="632"/>
        <end position="642"/>
    </location>
</feature>
<dbReference type="EMBL" id="LDAU01000155">
    <property type="protein sequence ID" value="KRX02345.1"/>
    <property type="molecule type" value="Genomic_DNA"/>
</dbReference>
<feature type="compositionally biased region" description="Basic and acidic residues" evidence="2">
    <location>
        <begin position="1252"/>
        <end position="1269"/>
    </location>
</feature>
<feature type="compositionally biased region" description="Basic and acidic residues" evidence="2">
    <location>
        <begin position="811"/>
        <end position="820"/>
    </location>
</feature>
<dbReference type="Proteomes" id="UP000054937">
    <property type="component" value="Unassembled WGS sequence"/>
</dbReference>
<organism evidence="3 4">
    <name type="scientific">Pseudocohnilembus persalinus</name>
    <name type="common">Ciliate</name>
    <dbReference type="NCBI Taxonomy" id="266149"/>
    <lineage>
        <taxon>Eukaryota</taxon>
        <taxon>Sar</taxon>
        <taxon>Alveolata</taxon>
        <taxon>Ciliophora</taxon>
        <taxon>Intramacronucleata</taxon>
        <taxon>Oligohymenophorea</taxon>
        <taxon>Scuticociliatia</taxon>
        <taxon>Philasterida</taxon>
        <taxon>Pseudocohnilembidae</taxon>
        <taxon>Pseudocohnilembus</taxon>
    </lineage>
</organism>